<evidence type="ECO:0000313" key="5">
    <source>
        <dbReference type="EMBL" id="HJF45315.1"/>
    </source>
</evidence>
<evidence type="ECO:0000313" key="6">
    <source>
        <dbReference type="Proteomes" id="UP000697330"/>
    </source>
</evidence>
<dbReference type="AlphaFoldDB" id="A0A921GEJ4"/>
<dbReference type="EMBL" id="DYWQ01000090">
    <property type="protein sequence ID" value="HJF45315.1"/>
    <property type="molecule type" value="Genomic_DNA"/>
</dbReference>
<feature type="region of interest" description="Disordered" evidence="3">
    <location>
        <begin position="233"/>
        <end position="269"/>
    </location>
</feature>
<sequence length="269" mass="29157">MAGKTVAKAGRQESPRQAPKKRERKPGELSRFQKVVIVLFIIVFALSTLAGALASVFQGQQTQTADQSQEDVTIESLDEDYQPVISDLEAKVAENAEDTASLLALGRYYFSWGASVAQLAQVDSETSHANELLGKAVEYYDRYLELEDSDAARVDRALCFYYEGDTTTALNDLEEITQSSPDYAPAWANLGMLYEVRGDTDSAKSAYQKAAELDPDDEYNAKTFAEQRLDAIAQSEADAEAQESLGTGDITSTTGSIGDDLSSVTGTGL</sequence>
<proteinExistence type="predicted"/>
<evidence type="ECO:0000256" key="1">
    <source>
        <dbReference type="ARBA" id="ARBA00022748"/>
    </source>
</evidence>
<dbReference type="PANTHER" id="PTHR47870:SF1">
    <property type="entry name" value="CYTOCHROME C-TYPE BIOGENESIS PROTEIN CCMH"/>
    <property type="match status" value="1"/>
</dbReference>
<dbReference type="SUPFAM" id="SSF48452">
    <property type="entry name" value="TPR-like"/>
    <property type="match status" value="1"/>
</dbReference>
<reference evidence="5" key="2">
    <citation type="submission" date="2021-09" db="EMBL/GenBank/DDBJ databases">
        <authorList>
            <person name="Gilroy R."/>
        </authorList>
    </citation>
    <scope>NUCLEOTIDE SEQUENCE</scope>
    <source>
        <strain evidence="5">CHK124-7917</strain>
    </source>
</reference>
<name>A0A921GEJ4_9ACTN</name>
<accession>A0A921GEJ4</accession>
<evidence type="ECO:0000256" key="3">
    <source>
        <dbReference type="SAM" id="MobiDB-lite"/>
    </source>
</evidence>
<dbReference type="PROSITE" id="PS50005">
    <property type="entry name" value="TPR"/>
    <property type="match status" value="1"/>
</dbReference>
<dbReference type="InterPro" id="IPR011990">
    <property type="entry name" value="TPR-like_helical_dom_sf"/>
</dbReference>
<dbReference type="InterPro" id="IPR019734">
    <property type="entry name" value="TPR_rpt"/>
</dbReference>
<reference evidence="5" key="1">
    <citation type="journal article" date="2021" name="PeerJ">
        <title>Extensive microbial diversity within the chicken gut microbiome revealed by metagenomics and culture.</title>
        <authorList>
            <person name="Gilroy R."/>
            <person name="Ravi A."/>
            <person name="Getino M."/>
            <person name="Pursley I."/>
            <person name="Horton D.L."/>
            <person name="Alikhan N.F."/>
            <person name="Baker D."/>
            <person name="Gharbi K."/>
            <person name="Hall N."/>
            <person name="Watson M."/>
            <person name="Adriaenssens E.M."/>
            <person name="Foster-Nyarko E."/>
            <person name="Jarju S."/>
            <person name="Secka A."/>
            <person name="Antonio M."/>
            <person name="Oren A."/>
            <person name="Chaudhuri R.R."/>
            <person name="La Ragione R."/>
            <person name="Hildebrand F."/>
            <person name="Pallen M.J."/>
        </authorList>
    </citation>
    <scope>NUCLEOTIDE SEQUENCE</scope>
    <source>
        <strain evidence="5">CHK124-7917</strain>
    </source>
</reference>
<dbReference type="Proteomes" id="UP000697330">
    <property type="component" value="Unassembled WGS sequence"/>
</dbReference>
<gene>
    <name evidence="5" type="ORF">K8U72_05965</name>
</gene>
<organism evidence="5 6">
    <name type="scientific">Thermophilibacter provencensis</name>
    <dbReference type="NCBI Taxonomy" id="1852386"/>
    <lineage>
        <taxon>Bacteria</taxon>
        <taxon>Bacillati</taxon>
        <taxon>Actinomycetota</taxon>
        <taxon>Coriobacteriia</taxon>
        <taxon>Coriobacteriales</taxon>
        <taxon>Atopobiaceae</taxon>
        <taxon>Thermophilibacter</taxon>
    </lineage>
</organism>
<feature type="compositionally biased region" description="Low complexity" evidence="3">
    <location>
        <begin position="233"/>
        <end position="260"/>
    </location>
</feature>
<feature type="transmembrane region" description="Helical" evidence="4">
    <location>
        <begin position="35"/>
        <end position="57"/>
    </location>
</feature>
<dbReference type="Gene3D" id="1.25.40.10">
    <property type="entry name" value="Tetratricopeptide repeat domain"/>
    <property type="match status" value="2"/>
</dbReference>
<dbReference type="InterPro" id="IPR051263">
    <property type="entry name" value="C-type_cytochrome_biogenesis"/>
</dbReference>
<dbReference type="PANTHER" id="PTHR47870">
    <property type="entry name" value="CYTOCHROME C-TYPE BIOGENESIS PROTEIN CCMH"/>
    <property type="match status" value="1"/>
</dbReference>
<keyword evidence="1" id="KW-0201">Cytochrome c-type biogenesis</keyword>
<protein>
    <submittedName>
        <fullName evidence="5">Tetratricopeptide repeat protein</fullName>
    </submittedName>
</protein>
<dbReference type="Pfam" id="PF14559">
    <property type="entry name" value="TPR_19"/>
    <property type="match status" value="1"/>
</dbReference>
<dbReference type="SMART" id="SM00028">
    <property type="entry name" value="TPR"/>
    <property type="match status" value="2"/>
</dbReference>
<evidence type="ECO:0000256" key="4">
    <source>
        <dbReference type="SAM" id="Phobius"/>
    </source>
</evidence>
<feature type="region of interest" description="Disordered" evidence="3">
    <location>
        <begin position="1"/>
        <end position="26"/>
    </location>
</feature>
<evidence type="ECO:0000256" key="2">
    <source>
        <dbReference type="PROSITE-ProRule" id="PRU00339"/>
    </source>
</evidence>
<dbReference type="RefSeq" id="WP_274959108.1">
    <property type="nucleotide sequence ID" value="NZ_DYWQ01000090.1"/>
</dbReference>
<dbReference type="PROSITE" id="PS50293">
    <property type="entry name" value="TPR_REGION"/>
    <property type="match status" value="1"/>
</dbReference>
<feature type="repeat" description="TPR" evidence="2">
    <location>
        <begin position="184"/>
        <end position="217"/>
    </location>
</feature>
<keyword evidence="4" id="KW-0812">Transmembrane</keyword>
<comment type="caution">
    <text evidence="5">The sequence shown here is derived from an EMBL/GenBank/DDBJ whole genome shotgun (WGS) entry which is preliminary data.</text>
</comment>
<dbReference type="GO" id="GO:0017004">
    <property type="term" value="P:cytochrome complex assembly"/>
    <property type="evidence" value="ECO:0007669"/>
    <property type="project" value="UniProtKB-KW"/>
</dbReference>
<keyword evidence="4" id="KW-0472">Membrane</keyword>
<keyword evidence="4" id="KW-1133">Transmembrane helix</keyword>
<keyword evidence="2" id="KW-0802">TPR repeat</keyword>